<keyword evidence="10" id="KW-0406">Ion transport</keyword>
<dbReference type="PATRIC" id="fig|1260251.3.peg.1680"/>
<dbReference type="GO" id="GO:0046872">
    <property type="term" value="F:metal ion binding"/>
    <property type="evidence" value="ECO:0007669"/>
    <property type="project" value="UniProtKB-KW"/>
</dbReference>
<name>R4V7A5_9GAMM</name>
<dbReference type="EMBL" id="CP005963">
    <property type="protein sequence ID" value="AGM41754.1"/>
    <property type="molecule type" value="Genomic_DNA"/>
</dbReference>
<feature type="region of interest" description="Disordered" evidence="13">
    <location>
        <begin position="136"/>
        <end position="166"/>
    </location>
</feature>
<dbReference type="Proteomes" id="UP000017881">
    <property type="component" value="Chromosome"/>
</dbReference>
<keyword evidence="6 14" id="KW-0732">Signal</keyword>
<evidence type="ECO:0000256" key="5">
    <source>
        <dbReference type="ARBA" id="ARBA00022723"/>
    </source>
</evidence>
<reference evidence="15 16" key="1">
    <citation type="journal article" date="2013" name="Genome Announc.">
        <title>Draft Genome of Spiribacter salinus M19-40, an Abundant Gammaproteobacterium in Aquatic Hypersaline Environments.</title>
        <authorList>
            <person name="Leon M.J."/>
            <person name="Ghai R."/>
            <person name="Fernandez A.B."/>
            <person name="Sanchez-Porro C."/>
            <person name="Rodriguez-Valera F."/>
            <person name="Ventosa A."/>
        </authorList>
    </citation>
    <scope>NUCLEOTIDE SEQUENCE [LARGE SCALE GENOMIC DNA]</scope>
    <source>
        <strain evidence="15">M19-40</strain>
    </source>
</reference>
<dbReference type="HOGENOM" id="CLU_016838_1_2_6"/>
<dbReference type="PANTHER" id="PTHR42953">
    <property type="entry name" value="HIGH-AFFINITY ZINC UPTAKE SYSTEM PROTEIN ZNUA-RELATED"/>
    <property type="match status" value="1"/>
</dbReference>
<keyword evidence="16" id="KW-1185">Reference proteome</keyword>
<comment type="similarity">
    <text evidence="2">Belongs to the bacterial solute-binding protein 9 family.</text>
</comment>
<evidence type="ECO:0000313" key="15">
    <source>
        <dbReference type="EMBL" id="AGM41754.1"/>
    </source>
</evidence>
<proteinExistence type="inferred from homology"/>
<protein>
    <recommendedName>
        <fullName evidence="3">High-affinity zinc uptake system protein ZnuA</fullName>
    </recommendedName>
</protein>
<dbReference type="AlphaFoldDB" id="R4V7A5"/>
<dbReference type="RefSeq" id="WP_016354061.1">
    <property type="nucleotide sequence ID" value="NC_021291.1"/>
</dbReference>
<dbReference type="eggNOG" id="COG4531">
    <property type="taxonomic scope" value="Bacteria"/>
</dbReference>
<dbReference type="Gene3D" id="3.40.50.1980">
    <property type="entry name" value="Nitrogenase molybdenum iron protein domain"/>
    <property type="match status" value="2"/>
</dbReference>
<dbReference type="Pfam" id="PF01297">
    <property type="entry name" value="ZnuA"/>
    <property type="match status" value="1"/>
</dbReference>
<feature type="compositionally biased region" description="Basic and acidic residues" evidence="13">
    <location>
        <begin position="138"/>
        <end position="164"/>
    </location>
</feature>
<accession>R4V7A5</accession>
<evidence type="ECO:0000256" key="7">
    <source>
        <dbReference type="ARBA" id="ARBA00022764"/>
    </source>
</evidence>
<keyword evidence="7" id="KW-0574">Periplasm</keyword>
<keyword evidence="5" id="KW-0479">Metal-binding</keyword>
<evidence type="ECO:0000256" key="1">
    <source>
        <dbReference type="ARBA" id="ARBA00004418"/>
    </source>
</evidence>
<dbReference type="GO" id="GO:0042597">
    <property type="term" value="C:periplasmic space"/>
    <property type="evidence" value="ECO:0007669"/>
    <property type="project" value="UniProtKB-SubCell"/>
</dbReference>
<dbReference type="InterPro" id="IPR006127">
    <property type="entry name" value="ZnuA-like"/>
</dbReference>
<evidence type="ECO:0000256" key="3">
    <source>
        <dbReference type="ARBA" id="ARBA00015915"/>
    </source>
</evidence>
<dbReference type="OrthoDB" id="9793396at2"/>
<dbReference type="GO" id="GO:0006829">
    <property type="term" value="P:zinc ion transport"/>
    <property type="evidence" value="ECO:0007669"/>
    <property type="project" value="UniProtKB-KW"/>
</dbReference>
<dbReference type="KEGG" id="ssal:SPISAL_08300"/>
<sequence length="333" mass="36058">MSIRSSRAANRATLRRLIALAVLSVSALLTTPAQSAPRVAADIPPVHSLVAQVMEGVGEPELVIQRGASPHDYALRPSEAAALEQAEIVFWTSAELTPWLDRSLQTLAADATQIQLIESRGTTRYAFREAFLDTQASGHDHGHEQELDTHKSTGDHDHAHDSIDPHAWLDPVNAQNWFGVIAETLAKADPENAATYRGNAQAGDEALNTLMDDIRGDLQPVSDEAFIVFHDAYQYFERRFDVTALGSIALSDASDPSAARIAEIREVVRANDVRCVFAEPQFNPDLVETVLDGTQAETGVLDPLGSDIPSGLDFYPALIEKLSSNLVECLGSG</sequence>
<dbReference type="SUPFAM" id="SSF53807">
    <property type="entry name" value="Helical backbone' metal receptor"/>
    <property type="match status" value="1"/>
</dbReference>
<keyword evidence="11" id="KW-1015">Disulfide bond</keyword>
<dbReference type="InterPro" id="IPR035520">
    <property type="entry name" value="ZnuA"/>
</dbReference>
<feature type="signal peptide" evidence="14">
    <location>
        <begin position="1"/>
        <end position="35"/>
    </location>
</feature>
<organism evidence="15 16">
    <name type="scientific">Spiribacter salinus M19-40</name>
    <dbReference type="NCBI Taxonomy" id="1260251"/>
    <lineage>
        <taxon>Bacteria</taxon>
        <taxon>Pseudomonadati</taxon>
        <taxon>Pseudomonadota</taxon>
        <taxon>Gammaproteobacteria</taxon>
        <taxon>Chromatiales</taxon>
        <taxon>Ectothiorhodospiraceae</taxon>
        <taxon>Spiribacter</taxon>
    </lineage>
</organism>
<evidence type="ECO:0000256" key="14">
    <source>
        <dbReference type="SAM" id="SignalP"/>
    </source>
</evidence>
<dbReference type="CDD" id="cd01019">
    <property type="entry name" value="ZnuA"/>
    <property type="match status" value="1"/>
</dbReference>
<keyword evidence="4" id="KW-0813">Transport</keyword>
<evidence type="ECO:0000256" key="10">
    <source>
        <dbReference type="ARBA" id="ARBA00023065"/>
    </source>
</evidence>
<gene>
    <name evidence="15" type="ORF">SPISAL_08300</name>
</gene>
<dbReference type="PANTHER" id="PTHR42953:SF3">
    <property type="entry name" value="HIGH-AFFINITY ZINC UPTAKE SYSTEM PROTEIN ZNUA"/>
    <property type="match status" value="1"/>
</dbReference>
<dbReference type="InterPro" id="IPR050492">
    <property type="entry name" value="Bact_metal-bind_prot9"/>
</dbReference>
<comment type="subcellular location">
    <subcellularLocation>
        <location evidence="1">Periplasm</location>
    </subcellularLocation>
</comment>
<evidence type="ECO:0000256" key="6">
    <source>
        <dbReference type="ARBA" id="ARBA00022729"/>
    </source>
</evidence>
<feature type="chain" id="PRO_5004371928" description="High-affinity zinc uptake system protein ZnuA" evidence="14">
    <location>
        <begin position="36"/>
        <end position="333"/>
    </location>
</feature>
<evidence type="ECO:0000256" key="8">
    <source>
        <dbReference type="ARBA" id="ARBA00022833"/>
    </source>
</evidence>
<comment type="function">
    <text evidence="12">Part of the ATP-binding cassette (ABC) transport system ZnuABC involved in zinc import. Binds zinc with high affinity and specificity and delivers it to the membrane permease for translocation into the cytoplasm.</text>
</comment>
<evidence type="ECO:0000256" key="2">
    <source>
        <dbReference type="ARBA" id="ARBA00011028"/>
    </source>
</evidence>
<evidence type="ECO:0000256" key="11">
    <source>
        <dbReference type="ARBA" id="ARBA00023157"/>
    </source>
</evidence>
<evidence type="ECO:0000256" key="4">
    <source>
        <dbReference type="ARBA" id="ARBA00022448"/>
    </source>
</evidence>
<evidence type="ECO:0000256" key="12">
    <source>
        <dbReference type="ARBA" id="ARBA00045516"/>
    </source>
</evidence>
<evidence type="ECO:0000256" key="13">
    <source>
        <dbReference type="SAM" id="MobiDB-lite"/>
    </source>
</evidence>
<keyword evidence="9" id="KW-0864">Zinc transport</keyword>
<evidence type="ECO:0000256" key="9">
    <source>
        <dbReference type="ARBA" id="ARBA00022906"/>
    </source>
</evidence>
<evidence type="ECO:0000313" key="16">
    <source>
        <dbReference type="Proteomes" id="UP000017881"/>
    </source>
</evidence>
<keyword evidence="8" id="KW-0862">Zinc</keyword>